<comment type="caution">
    <text evidence="2">Lacks conserved residue(s) required for the propagation of feature annotation.</text>
</comment>
<dbReference type="PIRSF" id="PIRSF002070">
    <property type="entry name" value="SSB"/>
    <property type="match status" value="1"/>
</dbReference>
<dbReference type="PANTHER" id="PTHR10302">
    <property type="entry name" value="SINGLE-STRANDED DNA-BINDING PROTEIN"/>
    <property type="match status" value="1"/>
</dbReference>
<reference evidence="5 6" key="1">
    <citation type="submission" date="2010-07" db="EMBL/GenBank/DDBJ databases">
        <authorList>
            <person name="Muzny D."/>
            <person name="Qin X."/>
            <person name="Deng J."/>
            <person name="Jiang H."/>
            <person name="Liu Y."/>
            <person name="Qu J."/>
            <person name="Song X.-Z."/>
            <person name="Zhang L."/>
            <person name="Thornton R."/>
            <person name="Coyle M."/>
            <person name="Francisco L."/>
            <person name="Jackson L."/>
            <person name="Javaid M."/>
            <person name="Korchina V."/>
            <person name="Kovar C."/>
            <person name="Mata R."/>
            <person name="Mathew T."/>
            <person name="Ngo R."/>
            <person name="Nguyen L."/>
            <person name="Nguyen N."/>
            <person name="Okwuonu G."/>
            <person name="Ongeri F."/>
            <person name="Pham C."/>
            <person name="Simmons D."/>
            <person name="Wilczek-Boney K."/>
            <person name="Hale W."/>
            <person name="Jakkamsetti A."/>
            <person name="Pham P."/>
            <person name="Ruth R."/>
            <person name="San Lucas F."/>
            <person name="Warren J."/>
            <person name="Zhang J."/>
            <person name="Zhao Z."/>
            <person name="Zhou C."/>
            <person name="Zhu D."/>
            <person name="Lee S."/>
            <person name="Bess C."/>
            <person name="Blankenburg K."/>
            <person name="Forbes L."/>
            <person name="Fu Q."/>
            <person name="Gubbala S."/>
            <person name="Hirani K."/>
            <person name="Jayaseelan J.C."/>
            <person name="Lara F."/>
            <person name="Munidasa M."/>
            <person name="Palculict T."/>
            <person name="Patil S."/>
            <person name="Pu L.-L."/>
            <person name="Saada N."/>
            <person name="Tang L."/>
            <person name="Weissenberger G."/>
            <person name="Zhu Y."/>
            <person name="Hemphill L."/>
            <person name="Shang Y."/>
            <person name="Youmans B."/>
            <person name="Ayvaz T."/>
            <person name="Ross M."/>
            <person name="Santibanez J."/>
            <person name="Aqrawi P."/>
            <person name="Gross S."/>
            <person name="Joshi V."/>
            <person name="Fowler G."/>
            <person name="Nazareth L."/>
            <person name="Reid J."/>
            <person name="Worley K."/>
            <person name="Petrosino J."/>
            <person name="Highlander S."/>
            <person name="Gibbs R."/>
        </authorList>
    </citation>
    <scope>NUCLEOTIDE SEQUENCE [LARGE SCALE GENOMIC DNA]</scope>
    <source>
        <strain evidence="5 6">ATCC BAA-1640</strain>
    </source>
</reference>
<feature type="region of interest" description="Disordered" evidence="4">
    <location>
        <begin position="112"/>
        <end position="171"/>
    </location>
</feature>
<sequence>MNVVTLIGRLTRDPELRYSPSGMANVRITVAVDRGYNQQKRQEAESQNQPTADFISCVAFGKTAELIANYFNKGNRIGLEGRIQTGSYDKPDGTRVYTTDVVVNRVHFIESRSESQTYQRRPQEGAGGFSAPSQNPGGFNKPPVNSSYDQFSTSEDEGEAFFPVDNEDIPF</sequence>
<proteinExistence type="inferred from homology"/>
<dbReference type="PANTHER" id="PTHR10302:SF27">
    <property type="entry name" value="SINGLE-STRANDED DNA-BINDING PROTEIN"/>
    <property type="match status" value="1"/>
</dbReference>
<dbReference type="InterPro" id="IPR000424">
    <property type="entry name" value="Primosome_PriB/ssb"/>
</dbReference>
<dbReference type="Gene3D" id="2.40.50.140">
    <property type="entry name" value="Nucleic acid-binding proteins"/>
    <property type="match status" value="1"/>
</dbReference>
<accession>E0NIS3</accession>
<dbReference type="GO" id="GO:0003697">
    <property type="term" value="F:single-stranded DNA binding"/>
    <property type="evidence" value="ECO:0007669"/>
    <property type="project" value="UniProtKB-UniRule"/>
</dbReference>
<dbReference type="GO" id="GO:0006260">
    <property type="term" value="P:DNA replication"/>
    <property type="evidence" value="ECO:0007669"/>
    <property type="project" value="InterPro"/>
</dbReference>
<organism evidence="5 6">
    <name type="scientific">Peptoniphilus duerdenii ATCC BAA-1640</name>
    <dbReference type="NCBI Taxonomy" id="862517"/>
    <lineage>
        <taxon>Bacteria</taxon>
        <taxon>Bacillati</taxon>
        <taxon>Bacillota</taxon>
        <taxon>Tissierellia</taxon>
        <taxon>Tissierellales</taxon>
        <taxon>Peptoniphilaceae</taxon>
        <taxon>Peptoniphilus</taxon>
    </lineage>
</organism>
<evidence type="ECO:0000256" key="4">
    <source>
        <dbReference type="SAM" id="MobiDB-lite"/>
    </source>
</evidence>
<feature type="compositionally biased region" description="Acidic residues" evidence="4">
    <location>
        <begin position="154"/>
        <end position="171"/>
    </location>
</feature>
<evidence type="ECO:0000256" key="2">
    <source>
        <dbReference type="HAMAP-Rule" id="MF_00984"/>
    </source>
</evidence>
<feature type="compositionally biased region" description="Polar residues" evidence="4">
    <location>
        <begin position="131"/>
        <end position="153"/>
    </location>
</feature>
<dbReference type="SUPFAM" id="SSF50249">
    <property type="entry name" value="Nucleic acid-binding proteins"/>
    <property type="match status" value="1"/>
</dbReference>
<dbReference type="CDD" id="cd04496">
    <property type="entry name" value="SSB_OBF"/>
    <property type="match status" value="1"/>
</dbReference>
<dbReference type="STRING" id="862517.HMPREF9225_0062"/>
<dbReference type="InterPro" id="IPR012340">
    <property type="entry name" value="NA-bd_OB-fold"/>
</dbReference>
<dbReference type="Proteomes" id="UP000003280">
    <property type="component" value="Unassembled WGS sequence"/>
</dbReference>
<comment type="subunit">
    <text evidence="2">Homotetramer.</text>
</comment>
<gene>
    <name evidence="5" type="primary">ssb</name>
    <name evidence="5" type="ORF">HMPREF9225_0062</name>
</gene>
<keyword evidence="1 2" id="KW-0238">DNA-binding</keyword>
<dbReference type="PROSITE" id="PS50935">
    <property type="entry name" value="SSB"/>
    <property type="match status" value="1"/>
</dbReference>
<name>E0NIS3_9FIRM</name>
<comment type="caution">
    <text evidence="5">The sequence shown here is derived from an EMBL/GenBank/DDBJ whole genome shotgun (WGS) entry which is preliminary data.</text>
</comment>
<evidence type="ECO:0000313" key="6">
    <source>
        <dbReference type="Proteomes" id="UP000003280"/>
    </source>
</evidence>
<dbReference type="NCBIfam" id="TIGR00621">
    <property type="entry name" value="ssb"/>
    <property type="match status" value="1"/>
</dbReference>
<dbReference type="InterPro" id="IPR011344">
    <property type="entry name" value="ssDNA-bd"/>
</dbReference>
<dbReference type="EMBL" id="AEEH01000010">
    <property type="protein sequence ID" value="EFM26291.1"/>
    <property type="molecule type" value="Genomic_DNA"/>
</dbReference>
<evidence type="ECO:0000256" key="3">
    <source>
        <dbReference type="PIRNR" id="PIRNR002070"/>
    </source>
</evidence>
<dbReference type="HAMAP" id="MF_00984">
    <property type="entry name" value="SSB"/>
    <property type="match status" value="1"/>
</dbReference>
<dbReference type="RefSeq" id="WP_008900898.1">
    <property type="nucleotide sequence ID" value="NZ_GL397071.1"/>
</dbReference>
<dbReference type="OrthoDB" id="9809878at2"/>
<dbReference type="HOGENOM" id="CLU_078758_6_2_9"/>
<dbReference type="eggNOG" id="COG0629">
    <property type="taxonomic scope" value="Bacteria"/>
</dbReference>
<keyword evidence="6" id="KW-1185">Reference proteome</keyword>
<dbReference type="AlphaFoldDB" id="E0NIS3"/>
<dbReference type="Pfam" id="PF00436">
    <property type="entry name" value="SSB"/>
    <property type="match status" value="1"/>
</dbReference>
<evidence type="ECO:0000256" key="1">
    <source>
        <dbReference type="ARBA" id="ARBA00023125"/>
    </source>
</evidence>
<evidence type="ECO:0000313" key="5">
    <source>
        <dbReference type="EMBL" id="EFM26291.1"/>
    </source>
</evidence>
<dbReference type="GO" id="GO:0009295">
    <property type="term" value="C:nucleoid"/>
    <property type="evidence" value="ECO:0007669"/>
    <property type="project" value="TreeGrafter"/>
</dbReference>
<protein>
    <recommendedName>
        <fullName evidence="2 3">Single-stranded DNA-binding protein</fullName>
        <shortName evidence="2">SSB</shortName>
    </recommendedName>
</protein>